<organism evidence="5 6">
    <name type="scientific">Strigamia maritima</name>
    <name type="common">European centipede</name>
    <name type="synonym">Geophilus maritimus</name>
    <dbReference type="NCBI Taxonomy" id="126957"/>
    <lineage>
        <taxon>Eukaryota</taxon>
        <taxon>Metazoa</taxon>
        <taxon>Ecdysozoa</taxon>
        <taxon>Arthropoda</taxon>
        <taxon>Myriapoda</taxon>
        <taxon>Chilopoda</taxon>
        <taxon>Pleurostigmophora</taxon>
        <taxon>Geophilomorpha</taxon>
        <taxon>Linotaeniidae</taxon>
        <taxon>Strigamia</taxon>
    </lineage>
</organism>
<dbReference type="GO" id="GO:0005737">
    <property type="term" value="C:cytoplasm"/>
    <property type="evidence" value="ECO:0007669"/>
    <property type="project" value="UniProtKB-ARBA"/>
</dbReference>
<name>T1IJY8_STRMM</name>
<keyword evidence="2" id="KW-0677">Repeat</keyword>
<dbReference type="HOGENOM" id="CLU_025895_1_1_1"/>
<dbReference type="InterPro" id="IPR001680">
    <property type="entry name" value="WD40_rpt"/>
</dbReference>
<dbReference type="Proteomes" id="UP000014500">
    <property type="component" value="Unassembled WGS sequence"/>
</dbReference>
<evidence type="ECO:0000313" key="5">
    <source>
        <dbReference type="EnsemblMetazoa" id="SMAR001217-PA"/>
    </source>
</evidence>
<dbReference type="InterPro" id="IPR048720">
    <property type="entry name" value="PROPPIN"/>
</dbReference>
<evidence type="ECO:0000256" key="1">
    <source>
        <dbReference type="ARBA" id="ARBA00022574"/>
    </source>
</evidence>
<dbReference type="GO" id="GO:0006914">
    <property type="term" value="P:autophagy"/>
    <property type="evidence" value="ECO:0007669"/>
    <property type="project" value="UniProtKB-KW"/>
</dbReference>
<dbReference type="PhylomeDB" id="T1IJY8"/>
<dbReference type="AlphaFoldDB" id="T1IJY8"/>
<evidence type="ECO:0000256" key="4">
    <source>
        <dbReference type="ARBA" id="ARBA00025740"/>
    </source>
</evidence>
<comment type="similarity">
    <text evidence="4">Belongs to the WD repeat PROPPIN family.</text>
</comment>
<dbReference type="SUPFAM" id="SSF50978">
    <property type="entry name" value="WD40 repeat-like"/>
    <property type="match status" value="1"/>
</dbReference>
<proteinExistence type="inferred from homology"/>
<dbReference type="InterPro" id="IPR036322">
    <property type="entry name" value="WD40_repeat_dom_sf"/>
</dbReference>
<sequence>MDESSNLGTVFYTTCNQDSTSLAVGTNVGYKLFSLKSVHKLSKIYEQNDNEAIEIVEQYYSSYLVVRVYSSSPNTLSCWNYDKKSEMCKYIYRSKILAVKMNRMRIVTSLEGTFWIHQFSNFLQPKPFSYNPTWNPQGLFALSNNTEKSYLAYPASNTTGEIQIFDTVNMCPELWITAHETPIAALIFNSSGNMLATASTKGTRIRVFDVENGKKLFEFIRGLKRYVSISSMTFSENSQFLCVSSETETVHVFKLSNPSENTEQGWLSYLGIGEQYSPGCFLYSRAFAIARLPNAGAKTICTITSIQHILYILVASTNGYLYIYNLEPNTGGECRFFKQYRIDGMFYLSVPRSTISLRKLGCDDIINHYYYCVQYNNKEYSAWGSFLTRHGYGK</sequence>
<dbReference type="PANTHER" id="PTHR11227">
    <property type="entry name" value="WD-REPEAT PROTEIN INTERACTING WITH PHOSPHOINOSIDES WIPI -RELATED"/>
    <property type="match status" value="1"/>
</dbReference>
<keyword evidence="1" id="KW-0853">WD repeat</keyword>
<protein>
    <recommendedName>
        <fullName evidence="7">WD repeat domain phosphoinositide-interacting protein 2</fullName>
    </recommendedName>
</protein>
<dbReference type="STRING" id="126957.T1IJY8"/>
<accession>T1IJY8</accession>
<dbReference type="EMBL" id="JH430365">
    <property type="status" value="NOT_ANNOTATED_CDS"/>
    <property type="molecule type" value="Genomic_DNA"/>
</dbReference>
<reference evidence="6" key="1">
    <citation type="submission" date="2011-05" db="EMBL/GenBank/DDBJ databases">
        <authorList>
            <person name="Richards S.R."/>
            <person name="Qu J."/>
            <person name="Jiang H."/>
            <person name="Jhangiani S.N."/>
            <person name="Agravi P."/>
            <person name="Goodspeed R."/>
            <person name="Gross S."/>
            <person name="Mandapat C."/>
            <person name="Jackson L."/>
            <person name="Mathew T."/>
            <person name="Pu L."/>
            <person name="Thornton R."/>
            <person name="Saada N."/>
            <person name="Wilczek-Boney K.B."/>
            <person name="Lee S."/>
            <person name="Kovar C."/>
            <person name="Wu Y."/>
            <person name="Scherer S.E."/>
            <person name="Worley K.C."/>
            <person name="Muzny D.M."/>
            <person name="Gibbs R."/>
        </authorList>
    </citation>
    <scope>NUCLEOTIDE SEQUENCE</scope>
    <source>
        <strain evidence="6">Brora</strain>
    </source>
</reference>
<evidence type="ECO:0008006" key="7">
    <source>
        <dbReference type="Google" id="ProtNLM"/>
    </source>
</evidence>
<keyword evidence="3" id="KW-0072">Autophagy</keyword>
<evidence type="ECO:0000256" key="3">
    <source>
        <dbReference type="ARBA" id="ARBA00023006"/>
    </source>
</evidence>
<reference evidence="5" key="2">
    <citation type="submission" date="2015-02" db="UniProtKB">
        <authorList>
            <consortium name="EnsemblMetazoa"/>
        </authorList>
    </citation>
    <scope>IDENTIFICATION</scope>
</reference>
<keyword evidence="6" id="KW-1185">Reference proteome</keyword>
<evidence type="ECO:0000256" key="2">
    <source>
        <dbReference type="ARBA" id="ARBA00022737"/>
    </source>
</evidence>
<dbReference type="Pfam" id="PF21032">
    <property type="entry name" value="PROPPIN"/>
    <property type="match status" value="1"/>
</dbReference>
<dbReference type="SMART" id="SM00320">
    <property type="entry name" value="WD40"/>
    <property type="match status" value="2"/>
</dbReference>
<dbReference type="EnsemblMetazoa" id="SMAR001217-RA">
    <property type="protein sequence ID" value="SMAR001217-PA"/>
    <property type="gene ID" value="SMAR001217"/>
</dbReference>
<dbReference type="Gene3D" id="2.130.10.10">
    <property type="entry name" value="YVTN repeat-like/Quinoprotein amine dehydrogenase"/>
    <property type="match status" value="1"/>
</dbReference>
<evidence type="ECO:0000313" key="6">
    <source>
        <dbReference type="Proteomes" id="UP000014500"/>
    </source>
</evidence>
<dbReference type="InterPro" id="IPR015943">
    <property type="entry name" value="WD40/YVTN_repeat-like_dom_sf"/>
</dbReference>
<dbReference type="OMA" id="NIAILEM"/>
<dbReference type="eggNOG" id="KOG2110">
    <property type="taxonomic scope" value="Eukaryota"/>
</dbReference>